<evidence type="ECO:0000256" key="1">
    <source>
        <dbReference type="ARBA" id="ARBA00004651"/>
    </source>
</evidence>
<keyword evidence="3 6" id="KW-0812">Transmembrane</keyword>
<comment type="subcellular location">
    <subcellularLocation>
        <location evidence="1">Cell membrane</location>
        <topology evidence="1">Multi-pass membrane protein</topology>
    </subcellularLocation>
</comment>
<evidence type="ECO:0000256" key="6">
    <source>
        <dbReference type="SAM" id="Phobius"/>
    </source>
</evidence>
<keyword evidence="5 6" id="KW-0472">Membrane</keyword>
<evidence type="ECO:0000256" key="5">
    <source>
        <dbReference type="ARBA" id="ARBA00023136"/>
    </source>
</evidence>
<feature type="transmembrane region" description="Helical" evidence="6">
    <location>
        <begin position="227"/>
        <end position="246"/>
    </location>
</feature>
<evidence type="ECO:0000256" key="2">
    <source>
        <dbReference type="ARBA" id="ARBA00022475"/>
    </source>
</evidence>
<name>A0A517YTD9_9BACT</name>
<dbReference type="AlphaFoldDB" id="A0A517YTD9"/>
<feature type="transmembrane region" description="Helical" evidence="6">
    <location>
        <begin position="314"/>
        <end position="333"/>
    </location>
</feature>
<feature type="transmembrane region" description="Helical" evidence="6">
    <location>
        <begin position="282"/>
        <end position="307"/>
    </location>
</feature>
<dbReference type="KEGG" id="pcor:KS4_14680"/>
<keyword evidence="4 6" id="KW-1133">Transmembrane helix</keyword>
<feature type="transmembrane region" description="Helical" evidence="6">
    <location>
        <begin position="188"/>
        <end position="215"/>
    </location>
</feature>
<sequence length="396" mass="43546">MNLPPNTKKYLTTTIRLLVAVAGLTYIAYSLTWTDSILVPANYTLPSNITYAKATQLRIISHDQSSYLVQLKPTPQFPNIDSQITISDADLGEKLTDLQFRLGIISTMAEANYALLALGLLLIGIMFPVQGIRWWILLRCRGIIVHPFKAIRLTLVGLFFNFCMPGMTGGDVVKAYYAAKGSDNRSTAVMSVVFDRIAGLFGLIILGGIVGLFLLHNPLAQRITISIWILIAVITTLGIAYFSQHIRTLIGLKFLMDRMSPGNIFAKLDHATVAYKHHKKAVFSAILISIPIHLCQVTAVALAGYALQMQTPIGLMYCVLPVIFLAGSMPISYQGLGVMEGLGFAFLASDQFASNNQIVGMLLIMRIFFVIFAILSSFFVLRGNIQLQPQILEPVA</sequence>
<dbReference type="Pfam" id="PF03706">
    <property type="entry name" value="LPG_synthase_TM"/>
    <property type="match status" value="1"/>
</dbReference>
<evidence type="ECO:0000313" key="8">
    <source>
        <dbReference type="Proteomes" id="UP000317369"/>
    </source>
</evidence>
<gene>
    <name evidence="7" type="ORF">KS4_14680</name>
</gene>
<accession>A0A517YTD9</accession>
<dbReference type="NCBIfam" id="TIGR00374">
    <property type="entry name" value="flippase-like domain"/>
    <property type="match status" value="1"/>
</dbReference>
<evidence type="ECO:0000256" key="4">
    <source>
        <dbReference type="ARBA" id="ARBA00022989"/>
    </source>
</evidence>
<protein>
    <recommendedName>
        <fullName evidence="9">Flippase-like domain-containing protein</fullName>
    </recommendedName>
</protein>
<feature type="transmembrane region" description="Helical" evidence="6">
    <location>
        <begin position="150"/>
        <end position="168"/>
    </location>
</feature>
<dbReference type="GO" id="GO:0005886">
    <property type="term" value="C:plasma membrane"/>
    <property type="evidence" value="ECO:0007669"/>
    <property type="project" value="UniProtKB-SubCell"/>
</dbReference>
<keyword evidence="8" id="KW-1185">Reference proteome</keyword>
<organism evidence="7 8">
    <name type="scientific">Poriferisphaera corsica</name>
    <dbReference type="NCBI Taxonomy" id="2528020"/>
    <lineage>
        <taxon>Bacteria</taxon>
        <taxon>Pseudomonadati</taxon>
        <taxon>Planctomycetota</taxon>
        <taxon>Phycisphaerae</taxon>
        <taxon>Phycisphaerales</taxon>
        <taxon>Phycisphaeraceae</taxon>
        <taxon>Poriferisphaera</taxon>
    </lineage>
</organism>
<dbReference type="PANTHER" id="PTHR40277:SF1">
    <property type="entry name" value="BLL5419 PROTEIN"/>
    <property type="match status" value="1"/>
</dbReference>
<evidence type="ECO:0000256" key="3">
    <source>
        <dbReference type="ARBA" id="ARBA00022692"/>
    </source>
</evidence>
<evidence type="ECO:0008006" key="9">
    <source>
        <dbReference type="Google" id="ProtNLM"/>
    </source>
</evidence>
<dbReference type="EMBL" id="CP036425">
    <property type="protein sequence ID" value="QDU33422.1"/>
    <property type="molecule type" value="Genomic_DNA"/>
</dbReference>
<reference evidence="7 8" key="1">
    <citation type="submission" date="2019-02" db="EMBL/GenBank/DDBJ databases">
        <title>Deep-cultivation of Planctomycetes and their phenomic and genomic characterization uncovers novel biology.</title>
        <authorList>
            <person name="Wiegand S."/>
            <person name="Jogler M."/>
            <person name="Boedeker C."/>
            <person name="Pinto D."/>
            <person name="Vollmers J."/>
            <person name="Rivas-Marin E."/>
            <person name="Kohn T."/>
            <person name="Peeters S.H."/>
            <person name="Heuer A."/>
            <person name="Rast P."/>
            <person name="Oberbeckmann S."/>
            <person name="Bunk B."/>
            <person name="Jeske O."/>
            <person name="Meyerdierks A."/>
            <person name="Storesund J.E."/>
            <person name="Kallscheuer N."/>
            <person name="Luecker S."/>
            <person name="Lage O.M."/>
            <person name="Pohl T."/>
            <person name="Merkel B.J."/>
            <person name="Hornburger P."/>
            <person name="Mueller R.-W."/>
            <person name="Bruemmer F."/>
            <person name="Labrenz M."/>
            <person name="Spormann A.M."/>
            <person name="Op den Camp H."/>
            <person name="Overmann J."/>
            <person name="Amann R."/>
            <person name="Jetten M.S.M."/>
            <person name="Mascher T."/>
            <person name="Medema M.H."/>
            <person name="Devos D.P."/>
            <person name="Kaster A.-K."/>
            <person name="Ovreas L."/>
            <person name="Rohde M."/>
            <person name="Galperin M.Y."/>
            <person name="Jogler C."/>
        </authorList>
    </citation>
    <scope>NUCLEOTIDE SEQUENCE [LARGE SCALE GENOMIC DNA]</scope>
    <source>
        <strain evidence="7 8">KS4</strain>
    </source>
</reference>
<dbReference type="InterPro" id="IPR022791">
    <property type="entry name" value="L-PG_synthase/AglD"/>
</dbReference>
<proteinExistence type="predicted"/>
<evidence type="ECO:0000313" key="7">
    <source>
        <dbReference type="EMBL" id="QDU33422.1"/>
    </source>
</evidence>
<feature type="transmembrane region" description="Helical" evidence="6">
    <location>
        <begin position="10"/>
        <end position="29"/>
    </location>
</feature>
<dbReference type="PANTHER" id="PTHR40277">
    <property type="entry name" value="BLL5419 PROTEIN"/>
    <property type="match status" value="1"/>
</dbReference>
<feature type="transmembrane region" description="Helical" evidence="6">
    <location>
        <begin position="358"/>
        <end position="381"/>
    </location>
</feature>
<feature type="transmembrane region" description="Helical" evidence="6">
    <location>
        <begin position="113"/>
        <end position="138"/>
    </location>
</feature>
<keyword evidence="2" id="KW-1003">Cell membrane</keyword>
<dbReference type="Proteomes" id="UP000317369">
    <property type="component" value="Chromosome"/>
</dbReference>
<dbReference type="RefSeq" id="WP_200761660.1">
    <property type="nucleotide sequence ID" value="NZ_CP036425.1"/>
</dbReference>